<protein>
    <recommendedName>
        <fullName evidence="5">Sushi domain-containing protein</fullName>
    </recommendedName>
</protein>
<keyword evidence="1" id="KW-0812">Transmembrane</keyword>
<evidence type="ECO:0000256" key="2">
    <source>
        <dbReference type="SAM" id="SignalP"/>
    </source>
</evidence>
<feature type="signal peptide" evidence="2">
    <location>
        <begin position="1"/>
        <end position="21"/>
    </location>
</feature>
<proteinExistence type="predicted"/>
<accession>A0A0Q5UCY3</accession>
<dbReference type="OrthoDB" id="10037534at2759"/>
<reference evidence="3 4" key="2">
    <citation type="journal article" date="2008" name="Bioinformatics">
        <title>Assembly reconciliation.</title>
        <authorList>
            <person name="Zimin A.V."/>
            <person name="Smith D.R."/>
            <person name="Sutton G."/>
            <person name="Yorke J.A."/>
        </authorList>
    </citation>
    <scope>NUCLEOTIDE SEQUENCE [LARGE SCALE GENOMIC DNA]</scope>
    <source>
        <strain evidence="3 4">TSC#14021-0224.01</strain>
    </source>
</reference>
<dbReference type="Gene3D" id="2.60.220.50">
    <property type="match status" value="1"/>
</dbReference>
<evidence type="ECO:0008006" key="5">
    <source>
        <dbReference type="Google" id="ProtNLM"/>
    </source>
</evidence>
<reference evidence="3 4" key="1">
    <citation type="journal article" date="2007" name="Nature">
        <title>Evolution of genes and genomes on the Drosophila phylogeny.</title>
        <authorList>
            <consortium name="Drosophila 12 Genomes Consortium"/>
            <person name="Clark A.G."/>
            <person name="Eisen M.B."/>
            <person name="Smith D.R."/>
            <person name="Bergman C.M."/>
            <person name="Oliver B."/>
            <person name="Markow T.A."/>
            <person name="Kaufman T.C."/>
            <person name="Kellis M."/>
            <person name="Gelbart W."/>
            <person name="Iyer V.N."/>
            <person name="Pollard D.A."/>
            <person name="Sackton T.B."/>
            <person name="Larracuente A.M."/>
            <person name="Singh N.D."/>
            <person name="Abad J.P."/>
            <person name="Abt D.N."/>
            <person name="Adryan B."/>
            <person name="Aguade M."/>
            <person name="Akashi H."/>
            <person name="Anderson W.W."/>
            <person name="Aquadro C.F."/>
            <person name="Ardell D.H."/>
            <person name="Arguello R."/>
            <person name="Artieri C.G."/>
            <person name="Barbash D.A."/>
            <person name="Barker D."/>
            <person name="Barsanti P."/>
            <person name="Batterham P."/>
            <person name="Batzoglou S."/>
            <person name="Begun D."/>
            <person name="Bhutkar A."/>
            <person name="Blanco E."/>
            <person name="Bosak S.A."/>
            <person name="Bradley R.K."/>
            <person name="Brand A.D."/>
            <person name="Brent M.R."/>
            <person name="Brooks A.N."/>
            <person name="Brown R.H."/>
            <person name="Butlin R.K."/>
            <person name="Caggese C."/>
            <person name="Calvi B.R."/>
            <person name="Bernardo de Carvalho A."/>
            <person name="Caspi A."/>
            <person name="Castrezana S."/>
            <person name="Celniker S.E."/>
            <person name="Chang J.L."/>
            <person name="Chapple C."/>
            <person name="Chatterji S."/>
            <person name="Chinwalla A."/>
            <person name="Civetta A."/>
            <person name="Clifton S.W."/>
            <person name="Comeron J.M."/>
            <person name="Costello J.C."/>
            <person name="Coyne J.A."/>
            <person name="Daub J."/>
            <person name="David R.G."/>
            <person name="Delcher A.L."/>
            <person name="Delehaunty K."/>
            <person name="Do C.B."/>
            <person name="Ebling H."/>
            <person name="Edwards K."/>
            <person name="Eickbush T."/>
            <person name="Evans J.D."/>
            <person name="Filipski A."/>
            <person name="Findeiss S."/>
            <person name="Freyhult E."/>
            <person name="Fulton L."/>
            <person name="Fulton R."/>
            <person name="Garcia A.C."/>
            <person name="Gardiner A."/>
            <person name="Garfield D.A."/>
            <person name="Garvin B.E."/>
            <person name="Gibson G."/>
            <person name="Gilbert D."/>
            <person name="Gnerre S."/>
            <person name="Godfrey J."/>
            <person name="Good R."/>
            <person name="Gotea V."/>
            <person name="Gravely B."/>
            <person name="Greenberg A.J."/>
            <person name="Griffiths-Jones S."/>
            <person name="Gross S."/>
            <person name="Guigo R."/>
            <person name="Gustafson E.A."/>
            <person name="Haerty W."/>
            <person name="Hahn M.W."/>
            <person name="Halligan D.L."/>
            <person name="Halpern A.L."/>
            <person name="Halter G.M."/>
            <person name="Han M.V."/>
            <person name="Heger A."/>
            <person name="Hillier L."/>
            <person name="Hinrichs A.S."/>
            <person name="Holmes I."/>
            <person name="Hoskins R.A."/>
            <person name="Hubisz M.J."/>
            <person name="Hultmark D."/>
            <person name="Huntley M.A."/>
            <person name="Jaffe D.B."/>
            <person name="Jagadeeshan S."/>
            <person name="Jeck W.R."/>
            <person name="Johnson J."/>
            <person name="Jones C.D."/>
            <person name="Jordan W.C."/>
            <person name="Karpen G.H."/>
            <person name="Kataoka E."/>
            <person name="Keightley P.D."/>
            <person name="Kheradpour P."/>
            <person name="Kirkness E.F."/>
            <person name="Koerich L.B."/>
            <person name="Kristiansen K."/>
            <person name="Kudrna D."/>
            <person name="Kulathinal R.J."/>
            <person name="Kumar S."/>
            <person name="Kwok R."/>
            <person name="Lander E."/>
            <person name="Langley C.H."/>
            <person name="Lapoint R."/>
            <person name="Lazzaro B.P."/>
            <person name="Lee S.J."/>
            <person name="Levesque L."/>
            <person name="Li R."/>
            <person name="Lin C.F."/>
            <person name="Lin M.F."/>
            <person name="Lindblad-Toh K."/>
            <person name="Llopart A."/>
            <person name="Long M."/>
            <person name="Low L."/>
            <person name="Lozovsky E."/>
            <person name="Lu J."/>
            <person name="Luo M."/>
            <person name="Machado C.A."/>
            <person name="Makalowski W."/>
            <person name="Marzo M."/>
            <person name="Matsuda M."/>
            <person name="Matzkin L."/>
            <person name="McAllister B."/>
            <person name="McBride C.S."/>
            <person name="McKernan B."/>
            <person name="McKernan K."/>
            <person name="Mendez-Lago M."/>
            <person name="Minx P."/>
            <person name="Mollenhauer M.U."/>
            <person name="Montooth K."/>
            <person name="Mount S.M."/>
            <person name="Mu X."/>
            <person name="Myers E."/>
            <person name="Negre B."/>
            <person name="Newfeld S."/>
            <person name="Nielsen R."/>
            <person name="Noor M.A."/>
            <person name="O'Grady P."/>
            <person name="Pachter L."/>
            <person name="Papaceit M."/>
            <person name="Parisi M.J."/>
            <person name="Parisi M."/>
            <person name="Parts L."/>
            <person name="Pedersen J.S."/>
            <person name="Pesole G."/>
            <person name="Phillippy A.M."/>
            <person name="Ponting C.P."/>
            <person name="Pop M."/>
            <person name="Porcelli D."/>
            <person name="Powell J.R."/>
            <person name="Prohaska S."/>
            <person name="Pruitt K."/>
            <person name="Puig M."/>
            <person name="Quesneville H."/>
            <person name="Ram K.R."/>
            <person name="Rand D."/>
            <person name="Rasmussen M.D."/>
            <person name="Reed L.K."/>
            <person name="Reenan R."/>
            <person name="Reily A."/>
            <person name="Remington K.A."/>
            <person name="Rieger T.T."/>
            <person name="Ritchie M.G."/>
            <person name="Robin C."/>
            <person name="Rogers Y.H."/>
            <person name="Rohde C."/>
            <person name="Rozas J."/>
            <person name="Rubenfield M.J."/>
            <person name="Ruiz A."/>
            <person name="Russo S."/>
            <person name="Salzberg S.L."/>
            <person name="Sanchez-Gracia A."/>
            <person name="Saranga D.J."/>
            <person name="Sato H."/>
            <person name="Schaeffer S.W."/>
            <person name="Schatz M.C."/>
            <person name="Schlenke T."/>
            <person name="Schwartz R."/>
            <person name="Segarra C."/>
            <person name="Singh R.S."/>
            <person name="Sirot L."/>
            <person name="Sirota M."/>
            <person name="Sisneros N.B."/>
            <person name="Smith C.D."/>
            <person name="Smith T.F."/>
            <person name="Spieth J."/>
            <person name="Stage D.E."/>
            <person name="Stark A."/>
            <person name="Stephan W."/>
            <person name="Strausberg R.L."/>
            <person name="Strempel S."/>
            <person name="Sturgill D."/>
            <person name="Sutton G."/>
            <person name="Sutton G.G."/>
            <person name="Tao W."/>
            <person name="Teichmann S."/>
            <person name="Tobari Y.N."/>
            <person name="Tomimura Y."/>
            <person name="Tsolas J.M."/>
            <person name="Valente V.L."/>
            <person name="Venter E."/>
            <person name="Venter J.C."/>
            <person name="Vicario S."/>
            <person name="Vieira F.G."/>
            <person name="Vilella A.J."/>
            <person name="Villasante A."/>
            <person name="Walenz B."/>
            <person name="Wang J."/>
            <person name="Wasserman M."/>
            <person name="Watts T."/>
            <person name="Wilson D."/>
            <person name="Wilson R.K."/>
            <person name="Wing R.A."/>
            <person name="Wolfner M.F."/>
            <person name="Wong A."/>
            <person name="Wong G.K."/>
            <person name="Wu C.I."/>
            <person name="Wu G."/>
            <person name="Yamamoto D."/>
            <person name="Yang H.P."/>
            <person name="Yang S.P."/>
            <person name="Yorke J.A."/>
            <person name="Yoshida K."/>
            <person name="Zdobnov E."/>
            <person name="Zhang P."/>
            <person name="Zhang Y."/>
            <person name="Zimin A.V."/>
            <person name="Baldwin J."/>
            <person name="Abdouelleil A."/>
            <person name="Abdulkadir J."/>
            <person name="Abebe A."/>
            <person name="Abera B."/>
            <person name="Abreu J."/>
            <person name="Acer S.C."/>
            <person name="Aftuck L."/>
            <person name="Alexander A."/>
            <person name="An P."/>
            <person name="Anderson E."/>
            <person name="Anderson S."/>
            <person name="Arachi H."/>
            <person name="Azer M."/>
            <person name="Bachantsang P."/>
            <person name="Barry A."/>
            <person name="Bayul T."/>
            <person name="Berlin A."/>
            <person name="Bessette D."/>
            <person name="Bloom T."/>
            <person name="Blye J."/>
            <person name="Boguslavskiy L."/>
            <person name="Bonnet C."/>
            <person name="Boukhgalter B."/>
            <person name="Bourzgui I."/>
            <person name="Brown A."/>
            <person name="Cahill P."/>
            <person name="Channer S."/>
            <person name="Cheshatsang Y."/>
            <person name="Chuda L."/>
            <person name="Citroen M."/>
            <person name="Collymore A."/>
            <person name="Cooke P."/>
            <person name="Costello M."/>
            <person name="D'Aco K."/>
            <person name="Daza R."/>
            <person name="De Haan G."/>
            <person name="DeGray S."/>
            <person name="DeMaso C."/>
            <person name="Dhargay N."/>
            <person name="Dooley K."/>
            <person name="Dooley E."/>
            <person name="Doricent M."/>
            <person name="Dorje P."/>
            <person name="Dorjee K."/>
            <person name="Dupes A."/>
            <person name="Elong R."/>
            <person name="Falk J."/>
            <person name="Farina A."/>
            <person name="Faro S."/>
            <person name="Ferguson D."/>
            <person name="Fisher S."/>
            <person name="Foley C.D."/>
            <person name="Franke A."/>
            <person name="Friedrich D."/>
            <person name="Gadbois L."/>
            <person name="Gearin G."/>
            <person name="Gearin C.R."/>
            <person name="Giannoukos G."/>
            <person name="Goode T."/>
            <person name="Graham J."/>
            <person name="Grandbois E."/>
            <person name="Grewal S."/>
            <person name="Gyaltsen K."/>
            <person name="Hafez N."/>
            <person name="Hagos B."/>
            <person name="Hall J."/>
            <person name="Henson C."/>
            <person name="Hollinger A."/>
            <person name="Honan T."/>
            <person name="Huard M.D."/>
            <person name="Hughes L."/>
            <person name="Hurhula B."/>
            <person name="Husby M.E."/>
            <person name="Kamat A."/>
            <person name="Kanga B."/>
            <person name="Kashin S."/>
            <person name="Khazanovich D."/>
            <person name="Kisner P."/>
            <person name="Lance K."/>
            <person name="Lara M."/>
            <person name="Lee W."/>
            <person name="Lennon N."/>
            <person name="Letendre F."/>
            <person name="LeVine R."/>
            <person name="Lipovsky A."/>
            <person name="Liu X."/>
            <person name="Liu J."/>
            <person name="Liu S."/>
            <person name="Lokyitsang T."/>
            <person name="Lokyitsang Y."/>
            <person name="Lubonja R."/>
            <person name="Lui A."/>
            <person name="MacDonald P."/>
            <person name="Magnisalis V."/>
            <person name="Maru K."/>
            <person name="Matthews C."/>
            <person name="McCusker W."/>
            <person name="McDonough S."/>
            <person name="Mehta T."/>
            <person name="Meldrim J."/>
            <person name="Meneus L."/>
            <person name="Mihai O."/>
            <person name="Mihalev A."/>
            <person name="Mihova T."/>
            <person name="Mittelman R."/>
            <person name="Mlenga V."/>
            <person name="Montmayeur A."/>
            <person name="Mulrain L."/>
            <person name="Navidi A."/>
            <person name="Naylor J."/>
            <person name="Negash T."/>
            <person name="Nguyen T."/>
            <person name="Nguyen N."/>
            <person name="Nicol R."/>
            <person name="Norbu C."/>
            <person name="Norbu N."/>
            <person name="Novod N."/>
            <person name="O'Neill B."/>
            <person name="Osman S."/>
            <person name="Markiewicz E."/>
            <person name="Oyono O.L."/>
            <person name="Patti C."/>
            <person name="Phunkhang P."/>
            <person name="Pierre F."/>
            <person name="Priest M."/>
            <person name="Raghuraman S."/>
            <person name="Rege F."/>
            <person name="Reyes R."/>
            <person name="Rise C."/>
            <person name="Rogov P."/>
            <person name="Ross K."/>
            <person name="Ryan E."/>
            <person name="Settipalli S."/>
            <person name="Shea T."/>
            <person name="Sherpa N."/>
            <person name="Shi L."/>
            <person name="Shih D."/>
            <person name="Sparrow T."/>
            <person name="Spaulding J."/>
            <person name="Stalker J."/>
            <person name="Stange-Thomann N."/>
            <person name="Stavropoulos S."/>
            <person name="Stone C."/>
            <person name="Strader C."/>
            <person name="Tesfaye S."/>
            <person name="Thomson T."/>
            <person name="Thoulutsang Y."/>
            <person name="Thoulutsang D."/>
            <person name="Topham K."/>
            <person name="Topping I."/>
            <person name="Tsamla T."/>
            <person name="Vassiliev H."/>
            <person name="Vo A."/>
            <person name="Wangchuk T."/>
            <person name="Wangdi T."/>
            <person name="Weiand M."/>
            <person name="Wilkinson J."/>
            <person name="Wilson A."/>
            <person name="Yadav S."/>
            <person name="Young G."/>
            <person name="Yu Q."/>
            <person name="Zembek L."/>
            <person name="Zhong D."/>
            <person name="Zimmer A."/>
            <person name="Zwirko Z."/>
            <person name="Jaffe D.B."/>
            <person name="Alvarez P."/>
            <person name="Brockman W."/>
            <person name="Butler J."/>
            <person name="Chin C."/>
            <person name="Gnerre S."/>
            <person name="Grabherr M."/>
            <person name="Kleber M."/>
            <person name="Mauceli E."/>
            <person name="MacCallum I."/>
        </authorList>
    </citation>
    <scope>NUCLEOTIDE SEQUENCE [LARGE SCALE GENOMIC DNA]</scope>
    <source>
        <strain evidence="3 4">TSC#14021-0224.01</strain>
    </source>
</reference>
<keyword evidence="4" id="KW-1185">Reference proteome</keyword>
<keyword evidence="2" id="KW-0732">Signal</keyword>
<keyword evidence="1" id="KW-0472">Membrane</keyword>
<name>A0A0Q5UCY3_DROER</name>
<dbReference type="Proteomes" id="UP000008711">
    <property type="component" value="Unassembled WGS sequence"/>
</dbReference>
<sequence length="1062" mass="123172">MRSNIISTVVFMCLLHNSILSQENSTRIKCLDEFTKTTSGTAYWKYKGIPYAISEDLLCLKSNHQILMRVCDTNNGQWIPDLIECKIKINKNLHCPDDLFEIRDVGDVPICLKISNEPQEFNEQFCYGSNIIIPMDLTNLEISAISQFLLKKNICEYWLPIRRKNELFPYEVRLPGKSWRKEINKSLKHLKNNPNEHCLKHIINNQTATDFKNQIVAVDCHAFLNAVCIFKSERLISNAGCPSGFGALVYHPAVCYGIDWNNFTYEHVDLREYLKKRNWLRRILAKYVPKKNQHEFFKIDFLSHHLRKKYIIIMSIYENFKIVRKGYKSIPTLSKKIAKSSSAVKMVLEIDNSSKGLRLVIYNRKYLWANNNSYVGVKCFAFLEYGTLKKARLDLVWENQEQSYSIFNVNLVSLYRTEYRCEGHSIFEFQLISTRLFVDFNRNTVPGFVIRWNVSCMNTNFAHHLCDEVTVKNLRKLSESIYGNRNLGHIFIHDVRIMNMEWIKNKYVVFWIHITAALKVTAENYVKELAFGHNVPEIPKKSFAFIHIKIVLNNFFFNFIKNSTFLIRSTDYCFSERSFSNNEMQNQWTTTRIGEIATTKKLCIQKNGMPYTRLCLGDFVHGAYWKALTQPVKCESPKYNTKVLHDLQKSKMFKSSPEKVLLNVKDLIANNKNNIVPADIFFISKIIQSVLNTHSSNLSLRQTSEGSTKWKNAISDIFDIYNILLGIDPNVIKMSAELNATNKLLRSFERSVDTLSTNLTFTQIDNGEELLVSELQSETIDYDDIGVSVYISKFFLYFSINPSIANVSGIALFANNKKINTHTKLKGAFKNEHYRFLQVNHDINDVVDEPDLELGVYLPIDLIGTLKALTKEINDVIVVIKVYSNDKLFQQSARSLISISRIVSISLPGYSSNLPVPVPLIFRKSKNKEVNTSGSCQYWNYNSWIDGKSMLSHFENKKGKALCFLRRLAPTGYFLKKNNSIENHLKINETSLNANIIYIILLTCCLLTYIGFLFYKEETTLSIYDLSRSEFINFHIISPRTEHHIWSRWNNEYMNKIQVRTT</sequence>
<dbReference type="EMBL" id="CH954178">
    <property type="protein sequence ID" value="KQS44461.1"/>
    <property type="molecule type" value="Genomic_DNA"/>
</dbReference>
<organism evidence="3 4">
    <name type="scientific">Drosophila erecta</name>
    <name type="common">Fruit fly</name>
    <dbReference type="NCBI Taxonomy" id="7220"/>
    <lineage>
        <taxon>Eukaryota</taxon>
        <taxon>Metazoa</taxon>
        <taxon>Ecdysozoa</taxon>
        <taxon>Arthropoda</taxon>
        <taxon>Hexapoda</taxon>
        <taxon>Insecta</taxon>
        <taxon>Pterygota</taxon>
        <taxon>Neoptera</taxon>
        <taxon>Endopterygota</taxon>
        <taxon>Diptera</taxon>
        <taxon>Brachycera</taxon>
        <taxon>Muscomorpha</taxon>
        <taxon>Ephydroidea</taxon>
        <taxon>Drosophilidae</taxon>
        <taxon>Drosophila</taxon>
        <taxon>Sophophora</taxon>
    </lineage>
</organism>
<feature type="chain" id="PRO_5006264314" description="Sushi domain-containing protein" evidence="2">
    <location>
        <begin position="22"/>
        <end position="1062"/>
    </location>
</feature>
<dbReference type="InterPro" id="IPR053066">
    <property type="entry name" value="ADGR_G7"/>
</dbReference>
<dbReference type="AlphaFoldDB" id="A0A0Q5UCY3"/>
<dbReference type="PANTHER" id="PTHR47767">
    <property type="entry name" value="ADHESION G PROTEIN-COUPLED RECEPTOR G7"/>
    <property type="match status" value="1"/>
</dbReference>
<gene>
    <name evidence="3" type="primary">Dere\GG26177</name>
    <name evidence="3" type="synonym">GG26177</name>
    <name evidence="3" type="ORF">Dere_GG26177</name>
</gene>
<keyword evidence="1" id="KW-1133">Transmembrane helix</keyword>
<evidence type="ECO:0000313" key="3">
    <source>
        <dbReference type="EMBL" id="KQS44461.1"/>
    </source>
</evidence>
<evidence type="ECO:0000256" key="1">
    <source>
        <dbReference type="SAM" id="Phobius"/>
    </source>
</evidence>
<evidence type="ECO:0000313" key="4">
    <source>
        <dbReference type="Proteomes" id="UP000008711"/>
    </source>
</evidence>
<feature type="transmembrane region" description="Helical" evidence="1">
    <location>
        <begin position="996"/>
        <end position="1015"/>
    </location>
</feature>
<dbReference type="InterPro" id="IPR046338">
    <property type="entry name" value="GAIN_dom_sf"/>
</dbReference>